<dbReference type="PANTHER" id="PTHR13322:SF2">
    <property type="entry name" value="INTEGRATOR COMPLEX SUBUNIT 7"/>
    <property type="match status" value="1"/>
</dbReference>
<evidence type="ECO:0000259" key="1">
    <source>
        <dbReference type="Pfam" id="PF24436"/>
    </source>
</evidence>
<dbReference type="GO" id="GO:0034472">
    <property type="term" value="P:snRNA 3'-end processing"/>
    <property type="evidence" value="ECO:0007669"/>
    <property type="project" value="TreeGrafter"/>
</dbReference>
<organism evidence="2 3">
    <name type="scientific">Linderina pennispora</name>
    <dbReference type="NCBI Taxonomy" id="61395"/>
    <lineage>
        <taxon>Eukaryota</taxon>
        <taxon>Fungi</taxon>
        <taxon>Fungi incertae sedis</taxon>
        <taxon>Zoopagomycota</taxon>
        <taxon>Kickxellomycotina</taxon>
        <taxon>Kickxellomycetes</taxon>
        <taxon>Kickxellales</taxon>
        <taxon>Kickxellaceae</taxon>
        <taxon>Linderina</taxon>
    </lineage>
</organism>
<dbReference type="STRING" id="61395.A0A1Y1WH32"/>
<name>A0A1Y1WH32_9FUNG</name>
<dbReference type="InterPro" id="IPR033060">
    <property type="entry name" value="INTS7"/>
</dbReference>
<accession>A0A1Y1WH32</accession>
<dbReference type="AlphaFoldDB" id="A0A1Y1WH32"/>
<dbReference type="PANTHER" id="PTHR13322">
    <property type="entry name" value="C1ORF73 PROTEIN"/>
    <property type="match status" value="1"/>
</dbReference>
<feature type="non-terminal residue" evidence="2">
    <location>
        <position position="116"/>
    </location>
</feature>
<feature type="domain" description="Integrator complex subunit 7 N-terminal" evidence="1">
    <location>
        <begin position="27"/>
        <end position="116"/>
    </location>
</feature>
<dbReference type="OrthoDB" id="275783at2759"/>
<sequence length="116" mass="13035">MSMSLSNFAIQPAEGGASSDWAFKQLFSLESECRSSQTGQQVRALGQFPKLLDTFPFPTLVTSAFLKLGDLFRGGTNALRYHIVQVFERAHHHLPRVTHTDELLKRILTVLYSNDP</sequence>
<reference evidence="2 3" key="1">
    <citation type="submission" date="2016-07" db="EMBL/GenBank/DDBJ databases">
        <title>Pervasive Adenine N6-methylation of Active Genes in Fungi.</title>
        <authorList>
            <consortium name="DOE Joint Genome Institute"/>
            <person name="Mondo S.J."/>
            <person name="Dannebaum R.O."/>
            <person name="Kuo R.C."/>
            <person name="Labutti K."/>
            <person name="Haridas S."/>
            <person name="Kuo A."/>
            <person name="Salamov A."/>
            <person name="Ahrendt S.R."/>
            <person name="Lipzen A."/>
            <person name="Sullivan W."/>
            <person name="Andreopoulos W.B."/>
            <person name="Clum A."/>
            <person name="Lindquist E."/>
            <person name="Daum C."/>
            <person name="Ramamoorthy G.K."/>
            <person name="Gryganskyi A."/>
            <person name="Culley D."/>
            <person name="Magnuson J.K."/>
            <person name="James T.Y."/>
            <person name="O'Malley M.A."/>
            <person name="Stajich J.E."/>
            <person name="Spatafora J.W."/>
            <person name="Visel A."/>
            <person name="Grigoriev I.V."/>
        </authorList>
    </citation>
    <scope>NUCLEOTIDE SEQUENCE [LARGE SCALE GENOMIC DNA]</scope>
    <source>
        <strain evidence="2 3">ATCC 12442</strain>
    </source>
</reference>
<dbReference type="Proteomes" id="UP000193922">
    <property type="component" value="Unassembled WGS sequence"/>
</dbReference>
<dbReference type="InterPro" id="IPR056516">
    <property type="entry name" value="INTS7_N"/>
</dbReference>
<evidence type="ECO:0000313" key="3">
    <source>
        <dbReference type="Proteomes" id="UP000193922"/>
    </source>
</evidence>
<protein>
    <recommendedName>
        <fullName evidence="1">Integrator complex subunit 7 N-terminal domain-containing protein</fullName>
    </recommendedName>
</protein>
<dbReference type="EMBL" id="MCFD01000002">
    <property type="protein sequence ID" value="ORX72807.1"/>
    <property type="molecule type" value="Genomic_DNA"/>
</dbReference>
<dbReference type="GeneID" id="63807865"/>
<proteinExistence type="predicted"/>
<dbReference type="RefSeq" id="XP_040746147.1">
    <property type="nucleotide sequence ID" value="XM_040891217.1"/>
</dbReference>
<keyword evidence="3" id="KW-1185">Reference proteome</keyword>
<evidence type="ECO:0000313" key="2">
    <source>
        <dbReference type="EMBL" id="ORX72807.1"/>
    </source>
</evidence>
<gene>
    <name evidence="2" type="ORF">DL89DRAFT_320570</name>
</gene>
<comment type="caution">
    <text evidence="2">The sequence shown here is derived from an EMBL/GenBank/DDBJ whole genome shotgun (WGS) entry which is preliminary data.</text>
</comment>
<dbReference type="Pfam" id="PF24436">
    <property type="entry name" value="INTS7_N"/>
    <property type="match status" value="1"/>
</dbReference>
<dbReference type="GO" id="GO:0032039">
    <property type="term" value="C:integrator complex"/>
    <property type="evidence" value="ECO:0007669"/>
    <property type="project" value="InterPro"/>
</dbReference>